<name>A0ABW8LKR6_9ACTN</name>
<protein>
    <submittedName>
        <fullName evidence="2">HAAS signaling domain-containing protein</fullName>
    </submittedName>
</protein>
<dbReference type="EMBL" id="JBJDQH010000004">
    <property type="protein sequence ID" value="MFK4265620.1"/>
    <property type="molecule type" value="Genomic_DNA"/>
</dbReference>
<keyword evidence="1" id="KW-0472">Membrane</keyword>
<keyword evidence="3" id="KW-1185">Reference proteome</keyword>
<dbReference type="Pfam" id="PF22564">
    <property type="entry name" value="HAAS"/>
    <property type="match status" value="1"/>
</dbReference>
<feature type="transmembrane region" description="Helical" evidence="1">
    <location>
        <begin position="83"/>
        <end position="105"/>
    </location>
</feature>
<evidence type="ECO:0000256" key="1">
    <source>
        <dbReference type="SAM" id="Phobius"/>
    </source>
</evidence>
<feature type="transmembrane region" description="Helical" evidence="1">
    <location>
        <begin position="221"/>
        <end position="242"/>
    </location>
</feature>
<evidence type="ECO:0000313" key="3">
    <source>
        <dbReference type="Proteomes" id="UP001620295"/>
    </source>
</evidence>
<feature type="transmembrane region" description="Helical" evidence="1">
    <location>
        <begin position="249"/>
        <end position="268"/>
    </location>
</feature>
<feature type="transmembrane region" description="Helical" evidence="1">
    <location>
        <begin position="172"/>
        <end position="191"/>
    </location>
</feature>
<evidence type="ECO:0000313" key="2">
    <source>
        <dbReference type="EMBL" id="MFK4265620.1"/>
    </source>
</evidence>
<proteinExistence type="predicted"/>
<keyword evidence="1" id="KW-1133">Transmembrane helix</keyword>
<keyword evidence="1" id="KW-0812">Transmembrane</keyword>
<sequence length="317" mass="34165">MSTSVLTERYVHEVVRRLPAEQRDDIAEELRTTIADTVEGRGSADPRVAEREVLSELGDPVRYAARYTDRPLALIGPDLYPTYIRLLVTLLCTLLPAVTFGLVVLDVLDDDNLGSAIGSGIGTLFTLGCQMIAVLTVVFGVMERVRHRKGVVDAATWTPDDLPEVRQPDKGGVAACAAAVWYGLLFGLVIWQHTAEPYRADGAGGDTKRIEVLDPGLWSGWVWPMLAGLAGLVVVQLARVAARGWTVPLAAGNAVAQAMFTLPLAWVFNEKSVFNPDFLADADTLWSSTDQAYAGTALIVLALGVSAVFKSFRAARG</sequence>
<reference evidence="2 3" key="1">
    <citation type="submission" date="2024-11" db="EMBL/GenBank/DDBJ databases">
        <title>The Natural Products Discovery Center: Release of the First 8490 Sequenced Strains for Exploring Actinobacteria Biosynthetic Diversity.</title>
        <authorList>
            <person name="Kalkreuter E."/>
            <person name="Kautsar S.A."/>
            <person name="Yang D."/>
            <person name="Bader C.D."/>
            <person name="Teijaro C.N."/>
            <person name="Fluegel L."/>
            <person name="Davis C.M."/>
            <person name="Simpson J.R."/>
            <person name="Lauterbach L."/>
            <person name="Steele A.D."/>
            <person name="Gui C."/>
            <person name="Meng S."/>
            <person name="Li G."/>
            <person name="Viehrig K."/>
            <person name="Ye F."/>
            <person name="Su P."/>
            <person name="Kiefer A.F."/>
            <person name="Nichols A."/>
            <person name="Cepeda A.J."/>
            <person name="Yan W."/>
            <person name="Fan B."/>
            <person name="Jiang Y."/>
            <person name="Adhikari A."/>
            <person name="Zheng C.-J."/>
            <person name="Schuster L."/>
            <person name="Cowan T.M."/>
            <person name="Smanski M.J."/>
            <person name="Chevrette M.G."/>
            <person name="De Carvalho L.P.S."/>
            <person name="Shen B."/>
        </authorList>
    </citation>
    <scope>NUCLEOTIDE SEQUENCE [LARGE SCALE GENOMIC DNA]</scope>
    <source>
        <strain evidence="2 3">NPDC020863</strain>
    </source>
</reference>
<organism evidence="2 3">
    <name type="scientific">Streptomyces milbemycinicus</name>
    <dbReference type="NCBI Taxonomy" id="476552"/>
    <lineage>
        <taxon>Bacteria</taxon>
        <taxon>Bacillati</taxon>
        <taxon>Actinomycetota</taxon>
        <taxon>Actinomycetes</taxon>
        <taxon>Kitasatosporales</taxon>
        <taxon>Streptomycetaceae</taxon>
        <taxon>Streptomyces</taxon>
    </lineage>
</organism>
<dbReference type="RefSeq" id="WP_404746189.1">
    <property type="nucleotide sequence ID" value="NZ_JBJDQH010000004.1"/>
</dbReference>
<feature type="transmembrane region" description="Helical" evidence="1">
    <location>
        <begin position="292"/>
        <end position="312"/>
    </location>
</feature>
<comment type="caution">
    <text evidence="2">The sequence shown here is derived from an EMBL/GenBank/DDBJ whole genome shotgun (WGS) entry which is preliminary data.</text>
</comment>
<accession>A0ABW8LKR6</accession>
<feature type="transmembrane region" description="Helical" evidence="1">
    <location>
        <begin position="117"/>
        <end position="141"/>
    </location>
</feature>
<dbReference type="Proteomes" id="UP001620295">
    <property type="component" value="Unassembled WGS sequence"/>
</dbReference>
<gene>
    <name evidence="2" type="ORF">ACI2L5_11840</name>
</gene>